<dbReference type="Proteomes" id="UP000295008">
    <property type="component" value="Unassembled WGS sequence"/>
</dbReference>
<dbReference type="GO" id="GO:0005886">
    <property type="term" value="C:plasma membrane"/>
    <property type="evidence" value="ECO:0007669"/>
    <property type="project" value="TreeGrafter"/>
</dbReference>
<proteinExistence type="predicted"/>
<dbReference type="OrthoDB" id="1672942at2"/>
<dbReference type="InterPro" id="IPR012062">
    <property type="entry name" value="GatZ/KbaZ-like"/>
</dbReference>
<dbReference type="PANTHER" id="PTHR32502">
    <property type="entry name" value="N-ACETYLGALACTOSAMINE PERMEASE II COMPONENT-RELATED"/>
    <property type="match status" value="1"/>
</dbReference>
<keyword evidence="3" id="KW-1185">Reference proteome</keyword>
<dbReference type="SUPFAM" id="SSF51569">
    <property type="entry name" value="Aldolase"/>
    <property type="match status" value="1"/>
</dbReference>
<accession>A0A4R1R0K4</accession>
<dbReference type="RefSeq" id="WP_132016711.1">
    <property type="nucleotide sequence ID" value="NZ_SLUN01000040.1"/>
</dbReference>
<dbReference type="PIRSF" id="PIRSF009264">
    <property type="entry name" value="TagBP_ald_AgaZ"/>
    <property type="match status" value="1"/>
</dbReference>
<dbReference type="GO" id="GO:0005975">
    <property type="term" value="P:carbohydrate metabolic process"/>
    <property type="evidence" value="ECO:0007669"/>
    <property type="project" value="InterPro"/>
</dbReference>
<dbReference type="EMBL" id="SLUN01000040">
    <property type="protein sequence ID" value="TCL58830.1"/>
    <property type="molecule type" value="Genomic_DNA"/>
</dbReference>
<reference evidence="2 3" key="1">
    <citation type="submission" date="2019-03" db="EMBL/GenBank/DDBJ databases">
        <title>Genomic Encyclopedia of Type Strains, Phase IV (KMG-IV): sequencing the most valuable type-strain genomes for metagenomic binning, comparative biology and taxonomic classification.</title>
        <authorList>
            <person name="Goeker M."/>
        </authorList>
    </citation>
    <scope>NUCLEOTIDE SEQUENCE [LARGE SCALE GENOMIC DNA]</scope>
    <source>
        <strain evidence="2 3">LX-B</strain>
    </source>
</reference>
<dbReference type="InterPro" id="IPR050303">
    <property type="entry name" value="GatZ_KbaZ_carbometab"/>
</dbReference>
<protein>
    <submittedName>
        <fullName evidence="2">Tagatose-bisphosphate aldolase noncatalytic subunit</fullName>
    </submittedName>
</protein>
<evidence type="ECO:0000313" key="3">
    <source>
        <dbReference type="Proteomes" id="UP000295008"/>
    </source>
</evidence>
<gene>
    <name evidence="2" type="ORF">EDC14_104044</name>
</gene>
<dbReference type="AlphaFoldDB" id="A0A4R1R0K4"/>
<comment type="pathway">
    <text evidence="1">Carbohydrate metabolism.</text>
</comment>
<sequence length="453" mass="50460">MKDDPNFFEHPLLKMIQQQKESRSAGIYSICSANRFVVEAAVKQAEYDHSTLLIEATSNQVNQFGGYTGLNPARFVAYIRSIAAQMDFPVSQIMLGGDHLGPNPWQNEAASTAMAKARDMVRDYVLAGFEKIHLDASMRCADDPGARSGPLADELIAERAAELCLAAESAYRSNQTKLKAPFYVIGTEVPVPGGAREAGESVAATRAEAARHTIEITKKAFYDRGLQSAWERVIALVVQPGVEFGDEAVFRYQAEKARELSQLIEAYPGLVYEAHSTDYQTRQALGEMVRDHFAILKVGPALTFAFREAVFALEMMESEWLTGKTGITLSRVRNVLDEAMLEQPGYWQKHYHGDAFDLQYARKYSFSDRSRYYWLHPRVNQALNVLLSNLSQTAVPLTLLDQFMPRQAAAVVQGKLNNHPIGLIHHKIMEVISTYASACGFGKKELELGKKAQ</sequence>
<comment type="caution">
    <text evidence="2">The sequence shown here is derived from an EMBL/GenBank/DDBJ whole genome shotgun (WGS) entry which is preliminary data.</text>
</comment>
<dbReference type="PANTHER" id="PTHR32502:SF2">
    <property type="entry name" value="D-TAGATOSE-1,6-BISPHOSPHATE ALDOLASE SUBUNIT KBAZ"/>
    <property type="match status" value="1"/>
</dbReference>
<evidence type="ECO:0000256" key="1">
    <source>
        <dbReference type="ARBA" id="ARBA00005007"/>
    </source>
</evidence>
<dbReference type="NCBIfam" id="TIGR02810">
    <property type="entry name" value="agaZ_gatZ"/>
    <property type="match status" value="1"/>
</dbReference>
<organism evidence="2 3">
    <name type="scientific">Hydrogenispora ethanolica</name>
    <dbReference type="NCBI Taxonomy" id="1082276"/>
    <lineage>
        <taxon>Bacteria</taxon>
        <taxon>Bacillati</taxon>
        <taxon>Bacillota</taxon>
        <taxon>Hydrogenispora</taxon>
    </lineage>
</organism>
<dbReference type="InterPro" id="IPR013785">
    <property type="entry name" value="Aldolase_TIM"/>
</dbReference>
<dbReference type="GO" id="GO:0009401">
    <property type="term" value="P:phosphoenolpyruvate-dependent sugar phosphotransferase system"/>
    <property type="evidence" value="ECO:0007669"/>
    <property type="project" value="TreeGrafter"/>
</dbReference>
<dbReference type="Pfam" id="PF08013">
    <property type="entry name" value="GatZ_KbaZ-like"/>
    <property type="match status" value="1"/>
</dbReference>
<evidence type="ECO:0000313" key="2">
    <source>
        <dbReference type="EMBL" id="TCL58830.1"/>
    </source>
</evidence>
<name>A0A4R1R0K4_HYDET</name>
<dbReference type="Gene3D" id="3.20.20.70">
    <property type="entry name" value="Aldolase class I"/>
    <property type="match status" value="1"/>
</dbReference>
<dbReference type="Gene3D" id="1.10.400.20">
    <property type="entry name" value="putative tagatose 6-phosphate kinase domain like"/>
    <property type="match status" value="1"/>
</dbReference>